<keyword evidence="2" id="KW-1185">Reference proteome</keyword>
<sequence>MFCAGRVVEQDLKRTIKACGGAIMTTAHDLCDSVLGTCKRFEEQQIGAERCVGGRSYLVLRVCVASL</sequence>
<accession>A0A5B7K9K5</accession>
<dbReference type="Proteomes" id="UP000324222">
    <property type="component" value="Unassembled WGS sequence"/>
</dbReference>
<proteinExistence type="predicted"/>
<dbReference type="InterPro" id="IPR027409">
    <property type="entry name" value="GroEL-like_apical_dom_sf"/>
</dbReference>
<evidence type="ECO:0000313" key="2">
    <source>
        <dbReference type="Proteomes" id="UP000324222"/>
    </source>
</evidence>
<dbReference type="AlphaFoldDB" id="A0A5B7K9K5"/>
<comment type="caution">
    <text evidence="1">The sequence shown here is derived from an EMBL/GenBank/DDBJ whole genome shotgun (WGS) entry which is preliminary data.</text>
</comment>
<dbReference type="Gene3D" id="3.50.7.10">
    <property type="entry name" value="GroEL"/>
    <property type="match status" value="1"/>
</dbReference>
<gene>
    <name evidence="1" type="primary">CCT7</name>
    <name evidence="1" type="ORF">E2C01_097289</name>
</gene>
<evidence type="ECO:0000313" key="1">
    <source>
        <dbReference type="EMBL" id="MPD01749.1"/>
    </source>
</evidence>
<dbReference type="SUPFAM" id="SSF52029">
    <property type="entry name" value="GroEL apical domain-like"/>
    <property type="match status" value="1"/>
</dbReference>
<name>A0A5B7K9K5_PORTR</name>
<organism evidence="1 2">
    <name type="scientific">Portunus trituberculatus</name>
    <name type="common">Swimming crab</name>
    <name type="synonym">Neptunus trituberculatus</name>
    <dbReference type="NCBI Taxonomy" id="210409"/>
    <lineage>
        <taxon>Eukaryota</taxon>
        <taxon>Metazoa</taxon>
        <taxon>Ecdysozoa</taxon>
        <taxon>Arthropoda</taxon>
        <taxon>Crustacea</taxon>
        <taxon>Multicrustacea</taxon>
        <taxon>Malacostraca</taxon>
        <taxon>Eumalacostraca</taxon>
        <taxon>Eucarida</taxon>
        <taxon>Decapoda</taxon>
        <taxon>Pleocyemata</taxon>
        <taxon>Brachyura</taxon>
        <taxon>Eubrachyura</taxon>
        <taxon>Portunoidea</taxon>
        <taxon>Portunidae</taxon>
        <taxon>Portuninae</taxon>
        <taxon>Portunus</taxon>
    </lineage>
</organism>
<reference evidence="1 2" key="1">
    <citation type="submission" date="2019-05" db="EMBL/GenBank/DDBJ databases">
        <title>Another draft genome of Portunus trituberculatus and its Hox gene families provides insights of decapod evolution.</title>
        <authorList>
            <person name="Jeong J.-H."/>
            <person name="Song I."/>
            <person name="Kim S."/>
            <person name="Choi T."/>
            <person name="Kim D."/>
            <person name="Ryu S."/>
            <person name="Kim W."/>
        </authorList>
    </citation>
    <scope>NUCLEOTIDE SEQUENCE [LARGE SCALE GENOMIC DNA]</scope>
    <source>
        <tissue evidence="1">Muscle</tissue>
    </source>
</reference>
<protein>
    <submittedName>
        <fullName evidence="1">T-complex protein 1 subunit eta</fullName>
    </submittedName>
</protein>
<dbReference type="OrthoDB" id="1935484at2759"/>
<dbReference type="EMBL" id="VSRR010128439">
    <property type="protein sequence ID" value="MPD01749.1"/>
    <property type="molecule type" value="Genomic_DNA"/>
</dbReference>